<evidence type="ECO:0000256" key="1">
    <source>
        <dbReference type="ARBA" id="ARBA00022670"/>
    </source>
</evidence>
<keyword evidence="2" id="KW-0479">Metal-binding</keyword>
<dbReference type="KEGG" id="alkq:M9189_06855"/>
<dbReference type="Proteomes" id="UP001056426">
    <property type="component" value="Chromosome"/>
</dbReference>
<reference evidence="8" key="1">
    <citation type="submission" date="2022-05" db="EMBL/GenBank/DDBJ databases">
        <authorList>
            <person name="Sun X."/>
        </authorList>
    </citation>
    <scope>NUCLEOTIDE SEQUENCE</scope>
    <source>
        <strain evidence="8">Ai-910</strain>
    </source>
</reference>
<evidence type="ECO:0000256" key="2">
    <source>
        <dbReference type="ARBA" id="ARBA00022723"/>
    </source>
</evidence>
<dbReference type="Gene3D" id="3.30.2010.10">
    <property type="entry name" value="Metalloproteases ('zincins'), catalytic domain"/>
    <property type="match status" value="1"/>
</dbReference>
<keyword evidence="4 6" id="KW-0862">Zinc</keyword>
<dbReference type="Pfam" id="PF01435">
    <property type="entry name" value="Peptidase_M48"/>
    <property type="match status" value="1"/>
</dbReference>
<keyword evidence="9" id="KW-1185">Reference proteome</keyword>
<comment type="similarity">
    <text evidence="6">Belongs to the peptidase M48 family.</text>
</comment>
<proteinExistence type="inferred from homology"/>
<evidence type="ECO:0000313" key="8">
    <source>
        <dbReference type="EMBL" id="URW78581.1"/>
    </source>
</evidence>
<dbReference type="GO" id="GO:0046872">
    <property type="term" value="F:metal ion binding"/>
    <property type="evidence" value="ECO:0007669"/>
    <property type="project" value="UniProtKB-KW"/>
</dbReference>
<reference evidence="8" key="2">
    <citation type="submission" date="2022-06" db="EMBL/GenBank/DDBJ databases">
        <title>Xiashengella guii gen. nov. sp. nov., a bacterium isolated form anaerobic digestion tank.</title>
        <authorList>
            <person name="Huang H."/>
        </authorList>
    </citation>
    <scope>NUCLEOTIDE SEQUENCE</scope>
    <source>
        <strain evidence="8">Ai-910</strain>
    </source>
</reference>
<dbReference type="CDD" id="cd07331">
    <property type="entry name" value="M48C_Oma1_like"/>
    <property type="match status" value="1"/>
</dbReference>
<evidence type="ECO:0000256" key="4">
    <source>
        <dbReference type="ARBA" id="ARBA00022833"/>
    </source>
</evidence>
<dbReference type="InterPro" id="IPR051156">
    <property type="entry name" value="Mito/Outer_Membr_Metalloprot"/>
</dbReference>
<feature type="domain" description="Peptidase M48" evidence="7">
    <location>
        <begin position="80"/>
        <end position="263"/>
    </location>
</feature>
<dbReference type="PANTHER" id="PTHR22726">
    <property type="entry name" value="METALLOENDOPEPTIDASE OMA1"/>
    <property type="match status" value="1"/>
</dbReference>
<comment type="cofactor">
    <cofactor evidence="6">
        <name>Zn(2+)</name>
        <dbReference type="ChEBI" id="CHEBI:29105"/>
    </cofactor>
    <text evidence="6">Binds 1 zinc ion per subunit.</text>
</comment>
<keyword evidence="5 6" id="KW-0482">Metalloprotease</keyword>
<evidence type="ECO:0000313" key="9">
    <source>
        <dbReference type="Proteomes" id="UP001056426"/>
    </source>
</evidence>
<dbReference type="InterPro" id="IPR001915">
    <property type="entry name" value="Peptidase_M48"/>
</dbReference>
<accession>A0A9J6ZLI1</accession>
<keyword evidence="3 6" id="KW-0378">Hydrolase</keyword>
<dbReference type="PANTHER" id="PTHR22726:SF1">
    <property type="entry name" value="METALLOENDOPEPTIDASE OMA1, MITOCHONDRIAL"/>
    <property type="match status" value="1"/>
</dbReference>
<dbReference type="GO" id="GO:0016020">
    <property type="term" value="C:membrane"/>
    <property type="evidence" value="ECO:0007669"/>
    <property type="project" value="TreeGrafter"/>
</dbReference>
<evidence type="ECO:0000256" key="5">
    <source>
        <dbReference type="ARBA" id="ARBA00023049"/>
    </source>
</evidence>
<dbReference type="RefSeq" id="WP_250721945.1">
    <property type="nucleotide sequence ID" value="NZ_CP098400.1"/>
</dbReference>
<gene>
    <name evidence="8" type="ORF">M9189_06855</name>
</gene>
<protein>
    <submittedName>
        <fullName evidence="8">M48 family metallopeptidase</fullName>
    </submittedName>
</protein>
<organism evidence="8 9">
    <name type="scientific">Xiashengella succiniciproducens</name>
    <dbReference type="NCBI Taxonomy" id="2949635"/>
    <lineage>
        <taxon>Bacteria</taxon>
        <taxon>Pseudomonadati</taxon>
        <taxon>Bacteroidota</taxon>
        <taxon>Bacteroidia</taxon>
        <taxon>Marinilabiliales</taxon>
        <taxon>Marinilabiliaceae</taxon>
        <taxon>Xiashengella</taxon>
    </lineage>
</organism>
<dbReference type="AlphaFoldDB" id="A0A9J6ZLI1"/>
<evidence type="ECO:0000256" key="3">
    <source>
        <dbReference type="ARBA" id="ARBA00022801"/>
    </source>
</evidence>
<dbReference type="EMBL" id="CP098400">
    <property type="protein sequence ID" value="URW78581.1"/>
    <property type="molecule type" value="Genomic_DNA"/>
</dbReference>
<keyword evidence="1 6" id="KW-0645">Protease</keyword>
<sequence length="274" mass="29866">MKKMVFRGKPGRVAIIALAAGLIIWACSTVPLTGRRQLSLVADSEINALSFSQYDEFLKENKLSTNAEQTAMIKSVGKKIAAAVESYLSQNGMSDRIEGFAWEFNLVDDATPNAWCMPGGKVVFYTGILPICQDENGIAVVMGHEIAHAVAKHGSERMSQQMAAELGSATLTALLAEQPETTKQIAQLAFGVGTQYGVLLPYSRTHETEADRLGLIFMAIAGYDPSTAISFWQRMAEMSGGANVPQFLSTHPSNTTRITNLQSFLPEAFQYYKK</sequence>
<evidence type="ECO:0000259" key="7">
    <source>
        <dbReference type="Pfam" id="PF01435"/>
    </source>
</evidence>
<evidence type="ECO:0000256" key="6">
    <source>
        <dbReference type="RuleBase" id="RU003983"/>
    </source>
</evidence>
<name>A0A9J6ZLI1_9BACT</name>
<dbReference type="GO" id="GO:0051603">
    <property type="term" value="P:proteolysis involved in protein catabolic process"/>
    <property type="evidence" value="ECO:0007669"/>
    <property type="project" value="TreeGrafter"/>
</dbReference>
<dbReference type="GO" id="GO:0004222">
    <property type="term" value="F:metalloendopeptidase activity"/>
    <property type="evidence" value="ECO:0007669"/>
    <property type="project" value="InterPro"/>
</dbReference>